<dbReference type="Proteomes" id="UP001345963">
    <property type="component" value="Unassembled WGS sequence"/>
</dbReference>
<feature type="region of interest" description="Disordered" evidence="1">
    <location>
        <begin position="28"/>
        <end position="71"/>
    </location>
</feature>
<gene>
    <name evidence="2" type="ORF">ATANTOWER_030214</name>
</gene>
<keyword evidence="3" id="KW-1185">Reference proteome</keyword>
<proteinExistence type="predicted"/>
<organism evidence="2 3">
    <name type="scientific">Ataeniobius toweri</name>
    <dbReference type="NCBI Taxonomy" id="208326"/>
    <lineage>
        <taxon>Eukaryota</taxon>
        <taxon>Metazoa</taxon>
        <taxon>Chordata</taxon>
        <taxon>Craniata</taxon>
        <taxon>Vertebrata</taxon>
        <taxon>Euteleostomi</taxon>
        <taxon>Actinopterygii</taxon>
        <taxon>Neopterygii</taxon>
        <taxon>Teleostei</taxon>
        <taxon>Neoteleostei</taxon>
        <taxon>Acanthomorphata</taxon>
        <taxon>Ovalentaria</taxon>
        <taxon>Atherinomorphae</taxon>
        <taxon>Cyprinodontiformes</taxon>
        <taxon>Goodeidae</taxon>
        <taxon>Ataeniobius</taxon>
    </lineage>
</organism>
<reference evidence="2 3" key="1">
    <citation type="submission" date="2021-07" db="EMBL/GenBank/DDBJ databases">
        <authorList>
            <person name="Palmer J.M."/>
        </authorList>
    </citation>
    <scope>NUCLEOTIDE SEQUENCE [LARGE SCALE GENOMIC DNA]</scope>
    <source>
        <strain evidence="2 3">AT_MEX2019</strain>
        <tissue evidence="2">Muscle</tissue>
    </source>
</reference>
<comment type="caution">
    <text evidence="2">The sequence shown here is derived from an EMBL/GenBank/DDBJ whole genome shotgun (WGS) entry which is preliminary data.</text>
</comment>
<accession>A0ABU7B3S7</accession>
<dbReference type="EMBL" id="JAHUTI010040143">
    <property type="protein sequence ID" value="MED6245043.1"/>
    <property type="molecule type" value="Genomic_DNA"/>
</dbReference>
<evidence type="ECO:0000313" key="2">
    <source>
        <dbReference type="EMBL" id="MED6245043.1"/>
    </source>
</evidence>
<sequence length="127" mass="14538">MFPQEGSLAGHRNGFCVKLLNFTSQTGSQTGESSSEFHNKINPPTYANLTSVNKTTKNRKTRKRRGYLGMRTDNEENEIHSCFYSFRGMATERSRQRFSSLLAENYEAVVVQPNTGFVYERLTKWLG</sequence>
<name>A0ABU7B3S7_9TELE</name>
<protein>
    <submittedName>
        <fullName evidence="2">Uncharacterized protein</fullName>
    </submittedName>
</protein>
<feature type="compositionally biased region" description="Basic residues" evidence="1">
    <location>
        <begin position="56"/>
        <end position="66"/>
    </location>
</feature>
<evidence type="ECO:0000313" key="3">
    <source>
        <dbReference type="Proteomes" id="UP001345963"/>
    </source>
</evidence>
<evidence type="ECO:0000256" key="1">
    <source>
        <dbReference type="SAM" id="MobiDB-lite"/>
    </source>
</evidence>